<keyword evidence="11" id="KW-1185">Reference proteome</keyword>
<dbReference type="PROSITE" id="PS50111">
    <property type="entry name" value="CHEMOTAXIS_TRANSDUC_2"/>
    <property type="match status" value="1"/>
</dbReference>
<dbReference type="AlphaFoldDB" id="A0A967EY05"/>
<gene>
    <name evidence="10" type="ORF">HBA54_12955</name>
</gene>
<evidence type="ECO:0000256" key="3">
    <source>
        <dbReference type="ARBA" id="ARBA00023224"/>
    </source>
</evidence>
<reference evidence="10" key="1">
    <citation type="submission" date="2020-03" db="EMBL/GenBank/DDBJ databases">
        <title>Genome of Pelagibius litoralis DSM 21314T.</title>
        <authorList>
            <person name="Wang G."/>
        </authorList>
    </citation>
    <scope>NUCLEOTIDE SEQUENCE</scope>
    <source>
        <strain evidence="10">DSM 21314</strain>
    </source>
</reference>
<dbReference type="CDD" id="cd06225">
    <property type="entry name" value="HAMP"/>
    <property type="match status" value="1"/>
</dbReference>
<dbReference type="Gene3D" id="6.10.340.10">
    <property type="match status" value="1"/>
</dbReference>
<protein>
    <submittedName>
        <fullName evidence="10">HAMP domain-containing protein</fullName>
    </submittedName>
</protein>
<dbReference type="Gene3D" id="1.10.287.950">
    <property type="entry name" value="Methyl-accepting chemotaxis protein"/>
    <property type="match status" value="1"/>
</dbReference>
<dbReference type="Pfam" id="PF00015">
    <property type="entry name" value="MCPsignal"/>
    <property type="match status" value="1"/>
</dbReference>
<keyword evidence="6" id="KW-0812">Transmembrane</keyword>
<evidence type="ECO:0000259" key="7">
    <source>
        <dbReference type="PROSITE" id="PS50111"/>
    </source>
</evidence>
<dbReference type="SMART" id="SM00304">
    <property type="entry name" value="HAMP"/>
    <property type="match status" value="1"/>
</dbReference>
<feature type="domain" description="HAMP" evidence="9">
    <location>
        <begin position="214"/>
        <end position="267"/>
    </location>
</feature>
<dbReference type="Proteomes" id="UP000761264">
    <property type="component" value="Unassembled WGS sequence"/>
</dbReference>
<feature type="transmembrane region" description="Helical" evidence="6">
    <location>
        <begin position="195"/>
        <end position="217"/>
    </location>
</feature>
<keyword evidence="3 5" id="KW-0807">Transducer</keyword>
<evidence type="ECO:0000256" key="5">
    <source>
        <dbReference type="PROSITE-ProRule" id="PRU00284"/>
    </source>
</evidence>
<evidence type="ECO:0000259" key="8">
    <source>
        <dbReference type="PROSITE" id="PS50192"/>
    </source>
</evidence>
<comment type="caution">
    <text evidence="10">The sequence shown here is derived from an EMBL/GenBank/DDBJ whole genome shotgun (WGS) entry which is preliminary data.</text>
</comment>
<dbReference type="PANTHER" id="PTHR32089">
    <property type="entry name" value="METHYL-ACCEPTING CHEMOTAXIS PROTEIN MCPB"/>
    <property type="match status" value="1"/>
</dbReference>
<comment type="similarity">
    <text evidence="4">Belongs to the methyl-accepting chemotaxis (MCP) protein family.</text>
</comment>
<name>A0A967EY05_9PROT</name>
<dbReference type="PROSITE" id="PS50192">
    <property type="entry name" value="T_SNARE"/>
    <property type="match status" value="1"/>
</dbReference>
<dbReference type="Pfam" id="PF00672">
    <property type="entry name" value="HAMP"/>
    <property type="match status" value="1"/>
</dbReference>
<sequence>MSNVDAPATKTPKSKSAGGFPLVGFSRLSVVRKVILTAAAMASLILITLVVIGISETRQVLLQTGETGFSTMTRLIANNAAGGIRWKKPESIETAYIDFANAADTAIANVVALDKEGNELIRFDSKTLPQTDLTAFIGKAKGFEERMIENSASHILISSPALSPKDGSFIGSVIIAWSIEELNSEIQAAMVQQSVIALVALALLVVLLSFVTTRLVGKPLKVMTDTMERLADGDTSVEVPAMNRKDDIGDIARMVQTFKTNAIELDRSTAAREAEKAKAEEEKRRAMHKLADDFESSVKAVVSGVTTASDEVQNTAQSMSETAKRASNLTSSAASATQQAASNVQTVASAAEELSASIQEISRQVTQSTTISNAAAEQARTTNSEVEALADAAQKIGDVVTMIQDIAEQTNLLALNATIEAARAGEAGKGFAVVASEVKQLATQTAKATEQIRQQINDIQGATGGAVSSIAEITTTIEQVNGIAASIASAVEEQSAATQEISRNVQSASASTNEVSSNIGEVTTAAQESGNSAATMLGAANDLASQSSSLSSQVDSFLASIRAS</sequence>
<feature type="domain" description="Methyl-accepting transducer" evidence="7">
    <location>
        <begin position="308"/>
        <end position="544"/>
    </location>
</feature>
<dbReference type="InterPro" id="IPR000727">
    <property type="entry name" value="T_SNARE_dom"/>
</dbReference>
<accession>A0A967EY05</accession>
<keyword evidence="6" id="KW-1133">Transmembrane helix</keyword>
<evidence type="ECO:0000313" key="11">
    <source>
        <dbReference type="Proteomes" id="UP000761264"/>
    </source>
</evidence>
<dbReference type="RefSeq" id="WP_167225181.1">
    <property type="nucleotide sequence ID" value="NZ_JAAQPH010000009.1"/>
</dbReference>
<organism evidence="10 11">
    <name type="scientific">Pelagibius litoralis</name>
    <dbReference type="NCBI Taxonomy" id="374515"/>
    <lineage>
        <taxon>Bacteria</taxon>
        <taxon>Pseudomonadati</taxon>
        <taxon>Pseudomonadota</taxon>
        <taxon>Alphaproteobacteria</taxon>
        <taxon>Rhodospirillales</taxon>
        <taxon>Rhodovibrionaceae</taxon>
        <taxon>Pelagibius</taxon>
    </lineage>
</organism>
<evidence type="ECO:0000256" key="2">
    <source>
        <dbReference type="ARBA" id="ARBA00022519"/>
    </source>
</evidence>
<dbReference type="SUPFAM" id="SSF58104">
    <property type="entry name" value="Methyl-accepting chemotaxis protein (MCP) signaling domain"/>
    <property type="match status" value="1"/>
</dbReference>
<dbReference type="PROSITE" id="PS50885">
    <property type="entry name" value="HAMP"/>
    <property type="match status" value="1"/>
</dbReference>
<dbReference type="InterPro" id="IPR004089">
    <property type="entry name" value="MCPsignal_dom"/>
</dbReference>
<dbReference type="GO" id="GO:0005886">
    <property type="term" value="C:plasma membrane"/>
    <property type="evidence" value="ECO:0007669"/>
    <property type="project" value="UniProtKB-SubCell"/>
</dbReference>
<dbReference type="GO" id="GO:0007165">
    <property type="term" value="P:signal transduction"/>
    <property type="evidence" value="ECO:0007669"/>
    <property type="project" value="UniProtKB-KW"/>
</dbReference>
<dbReference type="PANTHER" id="PTHR32089:SF112">
    <property type="entry name" value="LYSOZYME-LIKE PROTEIN-RELATED"/>
    <property type="match status" value="1"/>
</dbReference>
<evidence type="ECO:0000259" key="9">
    <source>
        <dbReference type="PROSITE" id="PS50885"/>
    </source>
</evidence>
<evidence type="ECO:0000313" key="10">
    <source>
        <dbReference type="EMBL" id="NIA69503.1"/>
    </source>
</evidence>
<evidence type="ECO:0000256" key="4">
    <source>
        <dbReference type="ARBA" id="ARBA00029447"/>
    </source>
</evidence>
<evidence type="ECO:0000256" key="6">
    <source>
        <dbReference type="SAM" id="Phobius"/>
    </source>
</evidence>
<dbReference type="SMART" id="SM00283">
    <property type="entry name" value="MA"/>
    <property type="match status" value="1"/>
</dbReference>
<proteinExistence type="inferred from homology"/>
<keyword evidence="2" id="KW-0997">Cell inner membrane</keyword>
<keyword evidence="6" id="KW-0472">Membrane</keyword>
<dbReference type="EMBL" id="JAAQPH010000009">
    <property type="protein sequence ID" value="NIA69503.1"/>
    <property type="molecule type" value="Genomic_DNA"/>
</dbReference>
<feature type="transmembrane region" description="Helical" evidence="6">
    <location>
        <begin position="34"/>
        <end position="54"/>
    </location>
</feature>
<comment type="subcellular location">
    <subcellularLocation>
        <location evidence="1">Cell inner membrane</location>
        <topology evidence="1">Multi-pass membrane protein</topology>
    </subcellularLocation>
</comment>
<keyword evidence="2" id="KW-1003">Cell membrane</keyword>
<dbReference type="InterPro" id="IPR003660">
    <property type="entry name" value="HAMP_dom"/>
</dbReference>
<evidence type="ECO:0000256" key="1">
    <source>
        <dbReference type="ARBA" id="ARBA00004429"/>
    </source>
</evidence>
<feature type="domain" description="T-SNARE coiled-coil homology" evidence="8">
    <location>
        <begin position="468"/>
        <end position="522"/>
    </location>
</feature>